<dbReference type="EMBL" id="CM056741">
    <property type="protein sequence ID" value="KAJ8686353.1"/>
    <property type="molecule type" value="Genomic_DNA"/>
</dbReference>
<protein>
    <submittedName>
        <fullName evidence="1">Uncharacterized protein</fullName>
    </submittedName>
</protein>
<accession>A0ACC2PTP5</accession>
<keyword evidence="2" id="KW-1185">Reference proteome</keyword>
<organism evidence="1 2">
    <name type="scientific">Eretmocerus hayati</name>
    <dbReference type="NCBI Taxonomy" id="131215"/>
    <lineage>
        <taxon>Eukaryota</taxon>
        <taxon>Metazoa</taxon>
        <taxon>Ecdysozoa</taxon>
        <taxon>Arthropoda</taxon>
        <taxon>Hexapoda</taxon>
        <taxon>Insecta</taxon>
        <taxon>Pterygota</taxon>
        <taxon>Neoptera</taxon>
        <taxon>Endopterygota</taxon>
        <taxon>Hymenoptera</taxon>
        <taxon>Apocrita</taxon>
        <taxon>Proctotrupomorpha</taxon>
        <taxon>Chalcidoidea</taxon>
        <taxon>Aphelinidae</taxon>
        <taxon>Aphelininae</taxon>
        <taxon>Eretmocerus</taxon>
    </lineage>
</organism>
<reference evidence="1" key="1">
    <citation type="submission" date="2023-04" db="EMBL/GenBank/DDBJ databases">
        <title>A chromosome-level genome assembly of the parasitoid wasp Eretmocerus hayati.</title>
        <authorList>
            <person name="Zhong Y."/>
            <person name="Liu S."/>
            <person name="Liu Y."/>
        </authorList>
    </citation>
    <scope>NUCLEOTIDE SEQUENCE</scope>
    <source>
        <strain evidence="1">ZJU_SS_LIU_2023</strain>
    </source>
</reference>
<dbReference type="Proteomes" id="UP001239111">
    <property type="component" value="Chromosome 1"/>
</dbReference>
<evidence type="ECO:0000313" key="1">
    <source>
        <dbReference type="EMBL" id="KAJ8686353.1"/>
    </source>
</evidence>
<comment type="caution">
    <text evidence="1">The sequence shown here is derived from an EMBL/GenBank/DDBJ whole genome shotgun (WGS) entry which is preliminary data.</text>
</comment>
<evidence type="ECO:0000313" key="2">
    <source>
        <dbReference type="Proteomes" id="UP001239111"/>
    </source>
</evidence>
<proteinExistence type="predicted"/>
<sequence length="767" mass="88276">MCKMVYEKSWGKLGKRQKSNRSDKWLDGITKKSRKEGSGGWVVDQLDETPEAAVKYRGQNSANLHSIVPMCDHITDSEAAIEEQAFCESNHGIHGPKKINDESVEDDAIPEDMSGECIRGIGILCEAEDNDLRESDDSAEDDDSVEVGESAEDDNFDWTSDEDDSENEGDIENFLNELDERMKFQKDLSEILDHTVPRHKAESLLKLLKSQGGKFESLPSRVSTLHKTSKIKVPIRKCFPGEYVHYGLRKCLEEEIVRHGLESGEELEMDLNIDGVNLKGNCPENLWPILGRLVIKGRKTKPFIIGVYHGRGKPKCVKTYLKDLVKELKHIEKNGLSYKGGHYTFKLRNIIADNPARSFIKCCRQHNHTYGCDKCCVKGIPIRHRMTFQNLNAKPRTNKNFRSRKHMGHHKSKKKTPFERSLVDMIKQFPLDPMHQIYLGVVKTILQIMEEMHNNPNIDFTIDYESFNAALEDLSLWIPTEFAKRKVKSLNDVKKWKATHSRYFLLYVSVVLIPRFVPEPYAAHFLKLTCAIRILCDPLRHRTMNETAENLLRTFLDEFRDLYGIGRLVYNLHNLIHLASEVLTHGSADSFSAFPFENHMRVLKGFIKKHQQPLQQLYINLTNKAQFIKTETVSLYPKFEKCAKQSRFLPLDCRNRFGKLVYPNYVLTTELPNNVCVLTDSSIVKINYFGYKGKIPVLIGKKFQLKEDTLLYPIPSAKNFDICIVSKLSEDLQHWPISSISCKAVIMVHERVKYIVPFLHNHEEDSF</sequence>
<gene>
    <name evidence="1" type="ORF">QAD02_022147</name>
</gene>
<name>A0ACC2PTP5_9HYME</name>